<keyword evidence="3" id="KW-1185">Reference proteome</keyword>
<reference evidence="2 3" key="1">
    <citation type="journal article" date="2019" name="Sci. Rep.">
        <title>Orb-weaving spider Araneus ventricosus genome elucidates the spidroin gene catalogue.</title>
        <authorList>
            <person name="Kono N."/>
            <person name="Nakamura H."/>
            <person name="Ohtoshi R."/>
            <person name="Moran D.A.P."/>
            <person name="Shinohara A."/>
            <person name="Yoshida Y."/>
            <person name="Fujiwara M."/>
            <person name="Mori M."/>
            <person name="Tomita M."/>
            <person name="Arakawa K."/>
        </authorList>
    </citation>
    <scope>NUCLEOTIDE SEQUENCE [LARGE SCALE GENOMIC DNA]</scope>
</reference>
<comment type="caution">
    <text evidence="2">The sequence shown here is derived from an EMBL/GenBank/DDBJ whole genome shotgun (WGS) entry which is preliminary data.</text>
</comment>
<dbReference type="EMBL" id="BGPR01167173">
    <property type="protein sequence ID" value="GBM17600.1"/>
    <property type="molecule type" value="Genomic_DNA"/>
</dbReference>
<evidence type="ECO:0000313" key="3">
    <source>
        <dbReference type="Proteomes" id="UP000499080"/>
    </source>
</evidence>
<name>A0A4Y2DLL9_ARAVE</name>
<gene>
    <name evidence="1" type="ORF">AVEN_227740_1</name>
    <name evidence="2" type="ORF">AVEN_82088_1</name>
</gene>
<accession>A0A4Y2DLL9</accession>
<protein>
    <submittedName>
        <fullName evidence="2">Uncharacterized protein</fullName>
    </submittedName>
</protein>
<evidence type="ECO:0000313" key="2">
    <source>
        <dbReference type="EMBL" id="GBM17651.1"/>
    </source>
</evidence>
<evidence type="ECO:0000313" key="1">
    <source>
        <dbReference type="EMBL" id="GBM17600.1"/>
    </source>
</evidence>
<organism evidence="2 3">
    <name type="scientific">Araneus ventricosus</name>
    <name type="common">Orbweaver spider</name>
    <name type="synonym">Epeira ventricosa</name>
    <dbReference type="NCBI Taxonomy" id="182803"/>
    <lineage>
        <taxon>Eukaryota</taxon>
        <taxon>Metazoa</taxon>
        <taxon>Ecdysozoa</taxon>
        <taxon>Arthropoda</taxon>
        <taxon>Chelicerata</taxon>
        <taxon>Arachnida</taxon>
        <taxon>Araneae</taxon>
        <taxon>Araneomorphae</taxon>
        <taxon>Entelegynae</taxon>
        <taxon>Araneoidea</taxon>
        <taxon>Araneidae</taxon>
        <taxon>Araneus</taxon>
    </lineage>
</organism>
<dbReference type="Proteomes" id="UP000499080">
    <property type="component" value="Unassembled WGS sequence"/>
</dbReference>
<sequence length="40" mass="4113">MNLGKKLGTRGNINEKDTIIAPASLNLSEAAEASSGKLAK</sequence>
<dbReference type="EMBL" id="BGPR01167187">
    <property type="protein sequence ID" value="GBM17651.1"/>
    <property type="molecule type" value="Genomic_DNA"/>
</dbReference>
<proteinExistence type="predicted"/>
<feature type="non-terminal residue" evidence="2">
    <location>
        <position position="40"/>
    </location>
</feature>
<dbReference type="AlphaFoldDB" id="A0A4Y2DLL9"/>